<evidence type="ECO:0000313" key="1">
    <source>
        <dbReference type="EMBL" id="CUS06264.1"/>
    </source>
</evidence>
<dbReference type="RefSeq" id="WP_095045563.1">
    <property type="nucleotide sequence ID" value="NZ_LN890656.1"/>
</dbReference>
<reference evidence="1" key="1">
    <citation type="submission" date="2016-01" db="EMBL/GenBank/DDBJ databases">
        <authorList>
            <person name="Mcilroy J.S."/>
            <person name="Karst M S."/>
            <person name="Albertsen M."/>
        </authorList>
    </citation>
    <scope>NUCLEOTIDE SEQUENCE</scope>
    <source>
        <strain evidence="1">Cfx-K</strain>
    </source>
</reference>
<keyword evidence="2" id="KW-1185">Reference proteome</keyword>
<accession>A0A160T810</accession>
<dbReference type="AlphaFoldDB" id="A0A160T810"/>
<organism evidence="1 2">
    <name type="scientific">Candidatus Promineifilum breve</name>
    <dbReference type="NCBI Taxonomy" id="1806508"/>
    <lineage>
        <taxon>Bacteria</taxon>
        <taxon>Bacillati</taxon>
        <taxon>Chloroflexota</taxon>
        <taxon>Ardenticatenia</taxon>
        <taxon>Candidatus Promineifilales</taxon>
        <taxon>Candidatus Promineifilaceae</taxon>
        <taxon>Candidatus Promineifilum</taxon>
    </lineage>
</organism>
<sequence length="66" mass="6993">MSTNPIHSGTGQAAAEPPFAQTIYIIREHQPGQVYRVVFITPDQAKQLPTIPAEALQIAIAPAGGL</sequence>
<proteinExistence type="predicted"/>
<dbReference type="KEGG" id="pbf:CFX0092_B0730"/>
<dbReference type="Proteomes" id="UP000215027">
    <property type="component" value="Chromosome II"/>
</dbReference>
<protein>
    <submittedName>
        <fullName evidence="1">Uncharacterized protein</fullName>
    </submittedName>
</protein>
<dbReference type="EMBL" id="LN890656">
    <property type="protein sequence ID" value="CUS06264.1"/>
    <property type="molecule type" value="Genomic_DNA"/>
</dbReference>
<gene>
    <name evidence="1" type="ORF">CFX0092_B0730</name>
</gene>
<evidence type="ECO:0000313" key="2">
    <source>
        <dbReference type="Proteomes" id="UP000215027"/>
    </source>
</evidence>
<name>A0A160T810_9CHLR</name>